<dbReference type="Proteomes" id="UP000366872">
    <property type="component" value="Unassembled WGS sequence"/>
</dbReference>
<evidence type="ECO:0000256" key="3">
    <source>
        <dbReference type="SAM" id="SignalP"/>
    </source>
</evidence>
<evidence type="ECO:0000313" key="6">
    <source>
        <dbReference type="Proteomes" id="UP000366872"/>
    </source>
</evidence>
<evidence type="ECO:0000256" key="1">
    <source>
        <dbReference type="ARBA" id="ARBA00008779"/>
    </source>
</evidence>
<protein>
    <submittedName>
        <fullName evidence="5">Arylsulfatase</fullName>
    </submittedName>
</protein>
<gene>
    <name evidence="5" type="ORF">PDESU_00030</name>
</gene>
<dbReference type="EMBL" id="CAAHFG010000001">
    <property type="protein sequence ID" value="VGO11486.1"/>
    <property type="molecule type" value="Genomic_DNA"/>
</dbReference>
<evidence type="ECO:0000259" key="4">
    <source>
        <dbReference type="Pfam" id="PF00884"/>
    </source>
</evidence>
<dbReference type="RefSeq" id="WP_168441859.1">
    <property type="nucleotide sequence ID" value="NZ_CAAHFG010000001.1"/>
</dbReference>
<dbReference type="GO" id="GO:0004065">
    <property type="term" value="F:arylsulfatase activity"/>
    <property type="evidence" value="ECO:0007669"/>
    <property type="project" value="TreeGrafter"/>
</dbReference>
<keyword evidence="3" id="KW-0732">Signal</keyword>
<feature type="chain" id="PRO_5028979002" evidence="3">
    <location>
        <begin position="22"/>
        <end position="470"/>
    </location>
</feature>
<dbReference type="PANTHER" id="PTHR42693:SF53">
    <property type="entry name" value="ENDO-4-O-SULFATASE"/>
    <property type="match status" value="1"/>
</dbReference>
<organism evidence="5 6">
    <name type="scientific">Pontiella desulfatans</name>
    <dbReference type="NCBI Taxonomy" id="2750659"/>
    <lineage>
        <taxon>Bacteria</taxon>
        <taxon>Pseudomonadati</taxon>
        <taxon>Kiritimatiellota</taxon>
        <taxon>Kiritimatiellia</taxon>
        <taxon>Kiritimatiellales</taxon>
        <taxon>Pontiellaceae</taxon>
        <taxon>Pontiella</taxon>
    </lineage>
</organism>
<dbReference type="InterPro" id="IPR050738">
    <property type="entry name" value="Sulfatase"/>
</dbReference>
<evidence type="ECO:0000256" key="2">
    <source>
        <dbReference type="ARBA" id="ARBA00022801"/>
    </source>
</evidence>
<evidence type="ECO:0000313" key="5">
    <source>
        <dbReference type="EMBL" id="VGO11486.1"/>
    </source>
</evidence>
<dbReference type="CDD" id="cd16031">
    <property type="entry name" value="G6S_like"/>
    <property type="match status" value="1"/>
</dbReference>
<dbReference type="PANTHER" id="PTHR42693">
    <property type="entry name" value="ARYLSULFATASE FAMILY MEMBER"/>
    <property type="match status" value="1"/>
</dbReference>
<dbReference type="SUPFAM" id="SSF53649">
    <property type="entry name" value="Alkaline phosphatase-like"/>
    <property type="match status" value="1"/>
</dbReference>
<sequence length="470" mass="53746">MKFWKRTNLLLFVCLALAAAAAPKKNILFILADDQRHDVLGCYGNNLIQTPTLDGLAENGVRFENFFCQTPICATSRATIMTGLSQRSHGFNFGELPVPSEYIPTSYPAYLKANGYRTGFAGKFGFRYAAKDKEQQFDFFKPYSLHPFLKKQPDGSLRHETDLCADAAIEFIKTNPKGQPFCMSVSFNATHADDADHRPGFHFQWPPSADGLYEDIEMPLPKLGDPKYFDALPEFLKDKEELSRLRYYWRWDTPEKYQTNLRAYYRLFTGIDNAVARILAELKTAGLDQNTIIVYTADNGYLMADRGLAGKWNHYDQSLHLPFIVYDPSLPKEKRGRVVKELCTHLDVAPTLVEWAGLPKPAVYQGESLAGLIEARPASDWGGDVFCEHKFNRYNNWHAVRGKKYKYAVYYDEPGGPYECLYDLEKDPAEFVNLADNPEYATVRKQMVLRLDTYLETYPLAKQKERKGNE</sequence>
<feature type="domain" description="Sulfatase N-terminal" evidence="4">
    <location>
        <begin position="25"/>
        <end position="357"/>
    </location>
</feature>
<dbReference type="Pfam" id="PF00884">
    <property type="entry name" value="Sulfatase"/>
    <property type="match status" value="1"/>
</dbReference>
<keyword evidence="2" id="KW-0378">Hydrolase</keyword>
<name>A0A6C2TVX3_PONDE</name>
<dbReference type="AlphaFoldDB" id="A0A6C2TVX3"/>
<dbReference type="InterPro" id="IPR000917">
    <property type="entry name" value="Sulfatase_N"/>
</dbReference>
<dbReference type="InterPro" id="IPR017850">
    <property type="entry name" value="Alkaline_phosphatase_core_sf"/>
</dbReference>
<proteinExistence type="inferred from homology"/>
<reference evidence="5 6" key="1">
    <citation type="submission" date="2019-04" db="EMBL/GenBank/DDBJ databases">
        <authorList>
            <person name="Van Vliet M D."/>
        </authorList>
    </citation>
    <scope>NUCLEOTIDE SEQUENCE [LARGE SCALE GENOMIC DNA]</scope>
    <source>
        <strain evidence="5 6">F1</strain>
    </source>
</reference>
<comment type="similarity">
    <text evidence="1">Belongs to the sulfatase family.</text>
</comment>
<dbReference type="Gene3D" id="3.40.720.10">
    <property type="entry name" value="Alkaline Phosphatase, subunit A"/>
    <property type="match status" value="1"/>
</dbReference>
<keyword evidence="6" id="KW-1185">Reference proteome</keyword>
<feature type="signal peptide" evidence="3">
    <location>
        <begin position="1"/>
        <end position="21"/>
    </location>
</feature>
<accession>A0A6C2TVX3</accession>